<evidence type="ECO:0000256" key="7">
    <source>
        <dbReference type="ARBA" id="ARBA00044632"/>
    </source>
</evidence>
<dbReference type="STRING" id="945553.A0A0D2PG33"/>
<keyword evidence="6 8" id="KW-0326">Glycosidase</keyword>
<dbReference type="InterPro" id="IPR004036">
    <property type="entry name" value="Endonuclease-III-like_CS2"/>
</dbReference>
<evidence type="ECO:0000313" key="12">
    <source>
        <dbReference type="Proteomes" id="UP000054270"/>
    </source>
</evidence>
<dbReference type="Gene3D" id="1.10.1670.10">
    <property type="entry name" value="Helix-hairpin-Helix base-excision DNA repair enzymes (C-terminal)"/>
    <property type="match status" value="1"/>
</dbReference>
<dbReference type="SMART" id="SM00478">
    <property type="entry name" value="ENDO3c"/>
    <property type="match status" value="1"/>
</dbReference>
<dbReference type="GO" id="GO:0003677">
    <property type="term" value="F:DNA binding"/>
    <property type="evidence" value="ECO:0007669"/>
    <property type="project" value="UniProtKB-UniRule"/>
</dbReference>
<keyword evidence="5 8" id="KW-0456">Lyase</keyword>
<dbReference type="Proteomes" id="UP000054270">
    <property type="component" value="Unassembled WGS sequence"/>
</dbReference>
<feature type="domain" description="HhH-GPD" evidence="10">
    <location>
        <begin position="172"/>
        <end position="325"/>
    </location>
</feature>
<evidence type="ECO:0000256" key="1">
    <source>
        <dbReference type="ARBA" id="ARBA00008343"/>
    </source>
</evidence>
<feature type="region of interest" description="Disordered" evidence="9">
    <location>
        <begin position="30"/>
        <end position="126"/>
    </location>
</feature>
<dbReference type="PROSITE" id="PS01155">
    <property type="entry name" value="ENDONUCLEASE_III_2"/>
    <property type="match status" value="1"/>
</dbReference>
<keyword evidence="12" id="KW-1185">Reference proteome</keyword>
<evidence type="ECO:0000256" key="4">
    <source>
        <dbReference type="ARBA" id="ARBA00023204"/>
    </source>
</evidence>
<keyword evidence="8" id="KW-0539">Nucleus</keyword>
<evidence type="ECO:0000256" key="9">
    <source>
        <dbReference type="SAM" id="MobiDB-lite"/>
    </source>
</evidence>
<dbReference type="InterPro" id="IPR011257">
    <property type="entry name" value="DNA_glycosylase"/>
</dbReference>
<dbReference type="PANTHER" id="PTHR43286:SF1">
    <property type="entry name" value="ENDONUCLEASE III-LIKE PROTEIN 1"/>
    <property type="match status" value="1"/>
</dbReference>
<proteinExistence type="inferred from homology"/>
<organism evidence="11 12">
    <name type="scientific">Hypholoma sublateritium (strain FD-334 SS-4)</name>
    <dbReference type="NCBI Taxonomy" id="945553"/>
    <lineage>
        <taxon>Eukaryota</taxon>
        <taxon>Fungi</taxon>
        <taxon>Dikarya</taxon>
        <taxon>Basidiomycota</taxon>
        <taxon>Agaricomycotina</taxon>
        <taxon>Agaricomycetes</taxon>
        <taxon>Agaricomycetidae</taxon>
        <taxon>Agaricales</taxon>
        <taxon>Agaricineae</taxon>
        <taxon>Strophariaceae</taxon>
        <taxon>Hypholoma</taxon>
    </lineage>
</organism>
<keyword evidence="4 8" id="KW-0234">DNA repair</keyword>
<dbReference type="OrthoDB" id="2099276at2759"/>
<evidence type="ECO:0000256" key="5">
    <source>
        <dbReference type="ARBA" id="ARBA00023239"/>
    </source>
</evidence>
<evidence type="ECO:0000256" key="8">
    <source>
        <dbReference type="HAMAP-Rule" id="MF_03183"/>
    </source>
</evidence>
<dbReference type="InterPro" id="IPR003265">
    <property type="entry name" value="HhH-GPD_domain"/>
</dbReference>
<dbReference type="CDD" id="cd00056">
    <property type="entry name" value="ENDO3c"/>
    <property type="match status" value="1"/>
</dbReference>
<dbReference type="InterPro" id="IPR030841">
    <property type="entry name" value="NTH1"/>
</dbReference>
<comment type="catalytic activity">
    <reaction evidence="7 8">
        <text>2'-deoxyribonucleotide-(2'-deoxyribose 5'-phosphate)-2'-deoxyribonucleotide-DNA = a 3'-end 2'-deoxyribonucleotide-(2,3-dehydro-2,3-deoxyribose 5'-phosphate)-DNA + a 5'-end 5'-phospho-2'-deoxyribonucleoside-DNA + H(+)</text>
        <dbReference type="Rhea" id="RHEA:66592"/>
        <dbReference type="Rhea" id="RHEA-COMP:13180"/>
        <dbReference type="Rhea" id="RHEA-COMP:16897"/>
        <dbReference type="Rhea" id="RHEA-COMP:17067"/>
        <dbReference type="ChEBI" id="CHEBI:15378"/>
        <dbReference type="ChEBI" id="CHEBI:136412"/>
        <dbReference type="ChEBI" id="CHEBI:157695"/>
        <dbReference type="ChEBI" id="CHEBI:167181"/>
        <dbReference type="EC" id="4.2.99.18"/>
    </reaction>
</comment>
<dbReference type="OMA" id="WQWTDET"/>
<comment type="function">
    <text evidence="8">Bifunctional DNA N-glycosylase with associated apurinic/apyrimidinic (AP) lyase function that catalyzes the first step in base excision repair (BER), the primary repair pathway for the repair of oxidative DNA damage. The DNA N-glycosylase activity releases the damaged DNA base from DNA by cleaving the N-glycosidic bond, leaving an AP site. The AP lyase activity cleaves the phosphodiester bond 3' to the AP site by a beta-elimination. Primarily recognizes and repairs oxidative base damage of pyrimidines.</text>
</comment>
<comment type="subcellular location">
    <subcellularLocation>
        <location evidence="8">Nucleus</location>
    </subcellularLocation>
    <subcellularLocation>
        <location evidence="8">Mitochondrion</location>
    </subcellularLocation>
</comment>
<dbReference type="InterPro" id="IPR023170">
    <property type="entry name" value="HhH_base_excis_C"/>
</dbReference>
<dbReference type="HAMAP" id="MF_03183">
    <property type="entry name" value="Endonuclease_III_Nth"/>
    <property type="match status" value="1"/>
</dbReference>
<dbReference type="Pfam" id="PF00730">
    <property type="entry name" value="HhH-GPD"/>
    <property type="match status" value="1"/>
</dbReference>
<comment type="caution">
    <text evidence="8">Lacks conserved residue(s) required for the propagation of feature annotation.</text>
</comment>
<dbReference type="EC" id="3.2.2.-" evidence="8"/>
<dbReference type="Gene3D" id="1.10.340.30">
    <property type="entry name" value="Hypothetical protein, domain 2"/>
    <property type="match status" value="1"/>
</dbReference>
<evidence type="ECO:0000256" key="6">
    <source>
        <dbReference type="ARBA" id="ARBA00023295"/>
    </source>
</evidence>
<gene>
    <name evidence="8" type="primary">NTH1</name>
    <name evidence="11" type="ORF">HYPSUDRAFT_69421</name>
</gene>
<keyword evidence="2 8" id="KW-0227">DNA damage</keyword>
<dbReference type="FunFam" id="1.10.340.30:FF:000001">
    <property type="entry name" value="Endonuclease III"/>
    <property type="match status" value="1"/>
</dbReference>
<evidence type="ECO:0000256" key="2">
    <source>
        <dbReference type="ARBA" id="ARBA00022763"/>
    </source>
</evidence>
<sequence>MSATKRTASARSPTNLTSRVSVFNSQVTLFEAADDPDDTPRRSKRAKKEVKREDSILEDVEDLEYTPSASTPTPRKRKAAVKSEPKQKKAASKSSPAKRAATSESPKKAKPIPQVLSTPHPEPPNWRETYNTIKEMRARFIAPVDTMGCQRAQLEETEPRNKRYSTLVALQLSSSTKDEVMHAAVIKLRKALGGSITIEGMIAADEEVIHEAIKTVGYHNKKHGYLKNAAIMLRDKFDSDVPDTVDKLCALPGVGPKMAFLTLQVAWNITDGIGVDVHVHRITNLLGWHKPPTKSPEQTRLNLQSWLPKELYADINHMMVGFGQVICVPASPRCDECALSKKRLCPSARVVDGKNRKAIVYLETKESPPEVEIALEEAEEETYMPKS</sequence>
<reference evidence="12" key="1">
    <citation type="submission" date="2014-04" db="EMBL/GenBank/DDBJ databases">
        <title>Evolutionary Origins and Diversification of the Mycorrhizal Mutualists.</title>
        <authorList>
            <consortium name="DOE Joint Genome Institute"/>
            <consortium name="Mycorrhizal Genomics Consortium"/>
            <person name="Kohler A."/>
            <person name="Kuo A."/>
            <person name="Nagy L.G."/>
            <person name="Floudas D."/>
            <person name="Copeland A."/>
            <person name="Barry K.W."/>
            <person name="Cichocki N."/>
            <person name="Veneault-Fourrey C."/>
            <person name="LaButti K."/>
            <person name="Lindquist E.A."/>
            <person name="Lipzen A."/>
            <person name="Lundell T."/>
            <person name="Morin E."/>
            <person name="Murat C."/>
            <person name="Riley R."/>
            <person name="Ohm R."/>
            <person name="Sun H."/>
            <person name="Tunlid A."/>
            <person name="Henrissat B."/>
            <person name="Grigoriev I.V."/>
            <person name="Hibbett D.S."/>
            <person name="Martin F."/>
        </authorList>
    </citation>
    <scope>NUCLEOTIDE SEQUENCE [LARGE SCALE GENOMIC DNA]</scope>
    <source>
        <strain evidence="12">FD-334 SS-4</strain>
    </source>
</reference>
<dbReference type="GO" id="GO:0005739">
    <property type="term" value="C:mitochondrion"/>
    <property type="evidence" value="ECO:0007669"/>
    <property type="project" value="UniProtKB-SubCell"/>
</dbReference>
<dbReference type="GO" id="GO:0006289">
    <property type="term" value="P:nucleotide-excision repair"/>
    <property type="evidence" value="ECO:0007669"/>
    <property type="project" value="TreeGrafter"/>
</dbReference>
<protein>
    <recommendedName>
        <fullName evidence="8">Endonuclease III homolog</fullName>
        <ecNumber evidence="8">3.2.2.-</ecNumber>
        <ecNumber evidence="8">4.2.99.18</ecNumber>
    </recommendedName>
    <alternativeName>
        <fullName evidence="8">Bifunctional DNA N-glycosylase/DNA-(apurinic or apyrimidinic site) lyase</fullName>
        <shortName evidence="8">DNA glycosylase/AP lyase</shortName>
    </alternativeName>
</protein>
<dbReference type="InterPro" id="IPR000445">
    <property type="entry name" value="HhH_motif"/>
</dbReference>
<comment type="similarity">
    <text evidence="1 8">Belongs to the Nth/MutY family.</text>
</comment>
<dbReference type="Pfam" id="PF00633">
    <property type="entry name" value="HHH"/>
    <property type="match status" value="1"/>
</dbReference>
<keyword evidence="3 8" id="KW-0378">Hydrolase</keyword>
<dbReference type="PANTHER" id="PTHR43286">
    <property type="entry name" value="ENDONUCLEASE III-LIKE PROTEIN 1"/>
    <property type="match status" value="1"/>
</dbReference>
<dbReference type="GO" id="GO:0140078">
    <property type="term" value="F:class I DNA-(apurinic or apyrimidinic site) endonuclease activity"/>
    <property type="evidence" value="ECO:0007669"/>
    <property type="project" value="UniProtKB-EC"/>
</dbReference>
<evidence type="ECO:0000259" key="10">
    <source>
        <dbReference type="SMART" id="SM00478"/>
    </source>
</evidence>
<evidence type="ECO:0000256" key="3">
    <source>
        <dbReference type="ARBA" id="ARBA00022801"/>
    </source>
</evidence>
<accession>A0A0D2PG33</accession>
<dbReference type="AlphaFoldDB" id="A0A0D2PG33"/>
<dbReference type="GO" id="GO:0006285">
    <property type="term" value="P:base-excision repair, AP site formation"/>
    <property type="evidence" value="ECO:0007669"/>
    <property type="project" value="UniProtKB-UniRule"/>
</dbReference>
<dbReference type="GO" id="GO:0005634">
    <property type="term" value="C:nucleus"/>
    <property type="evidence" value="ECO:0007669"/>
    <property type="project" value="UniProtKB-SubCell"/>
</dbReference>
<dbReference type="SUPFAM" id="SSF48150">
    <property type="entry name" value="DNA-glycosylase"/>
    <property type="match status" value="1"/>
</dbReference>
<keyword evidence="8" id="KW-0496">Mitochondrion</keyword>
<name>A0A0D2PG33_HYPSF</name>
<dbReference type="EC" id="4.2.99.18" evidence="8"/>
<evidence type="ECO:0000313" key="11">
    <source>
        <dbReference type="EMBL" id="KJA19070.1"/>
    </source>
</evidence>
<feature type="compositionally biased region" description="Low complexity" evidence="9">
    <location>
        <begin position="92"/>
        <end position="103"/>
    </location>
</feature>
<dbReference type="EMBL" id="KN817581">
    <property type="protein sequence ID" value="KJA19070.1"/>
    <property type="molecule type" value="Genomic_DNA"/>
</dbReference>
<dbReference type="GO" id="GO:0000703">
    <property type="term" value="F:oxidized pyrimidine nucleobase lesion DNA N-glycosylase activity"/>
    <property type="evidence" value="ECO:0007669"/>
    <property type="project" value="UniProtKB-UniRule"/>
</dbReference>